<reference evidence="2 3" key="1">
    <citation type="journal article" date="2015" name="Sci. Rep.">
        <title>Genome of the facultative scuticociliatosis pathogen Pseudocohnilembus persalinus provides insight into its virulence through horizontal gene transfer.</title>
        <authorList>
            <person name="Xiong J."/>
            <person name="Wang G."/>
            <person name="Cheng J."/>
            <person name="Tian M."/>
            <person name="Pan X."/>
            <person name="Warren A."/>
            <person name="Jiang C."/>
            <person name="Yuan D."/>
            <person name="Miao W."/>
        </authorList>
    </citation>
    <scope>NUCLEOTIDE SEQUENCE [LARGE SCALE GENOMIC DNA]</scope>
    <source>
        <strain evidence="2">36N120E</strain>
    </source>
</reference>
<dbReference type="Proteomes" id="UP000054937">
    <property type="component" value="Unassembled WGS sequence"/>
</dbReference>
<dbReference type="AlphaFoldDB" id="A0A0V0R7G4"/>
<feature type="compositionally biased region" description="Acidic residues" evidence="1">
    <location>
        <begin position="95"/>
        <end position="110"/>
    </location>
</feature>
<feature type="region of interest" description="Disordered" evidence="1">
    <location>
        <begin position="95"/>
        <end position="118"/>
    </location>
</feature>
<organism evidence="2 3">
    <name type="scientific">Pseudocohnilembus persalinus</name>
    <name type="common">Ciliate</name>
    <dbReference type="NCBI Taxonomy" id="266149"/>
    <lineage>
        <taxon>Eukaryota</taxon>
        <taxon>Sar</taxon>
        <taxon>Alveolata</taxon>
        <taxon>Ciliophora</taxon>
        <taxon>Intramacronucleata</taxon>
        <taxon>Oligohymenophorea</taxon>
        <taxon>Scuticociliatia</taxon>
        <taxon>Philasterida</taxon>
        <taxon>Pseudocohnilembidae</taxon>
        <taxon>Pseudocohnilembus</taxon>
    </lineage>
</organism>
<gene>
    <name evidence="2" type="ORF">PPERSA_10517</name>
</gene>
<feature type="region of interest" description="Disordered" evidence="1">
    <location>
        <begin position="561"/>
        <end position="584"/>
    </location>
</feature>
<accession>A0A0V0R7G4</accession>
<proteinExistence type="predicted"/>
<dbReference type="InParanoid" id="A0A0V0R7G4"/>
<dbReference type="EMBL" id="LDAU01000028">
    <property type="protein sequence ID" value="KRX10418.1"/>
    <property type="molecule type" value="Genomic_DNA"/>
</dbReference>
<protein>
    <submittedName>
        <fullName evidence="2">Uncharacterized protein</fullName>
    </submittedName>
</protein>
<keyword evidence="3" id="KW-1185">Reference proteome</keyword>
<name>A0A0V0R7G4_PSEPJ</name>
<comment type="caution">
    <text evidence="2">The sequence shown here is derived from an EMBL/GenBank/DDBJ whole genome shotgun (WGS) entry which is preliminary data.</text>
</comment>
<sequence>MQSDTQTKYFYNRERYYLLGLFHLEENKIDIQLTDQVTFVEQDLLQKTIDDRYNAIKIFQYIVHTFKNENLADIKQILAMLYDQDSNFTVIKEEYDEEEDEDEEEEENNEENQKNKQFKKENENFISQEGENIPQQNLNFNKNKNNNNKLNEKNNLNTKINKQKDGLDFLKSQKHISQINERFKGVTDLKIQNIDSKIMLSSQNNNVEKKEAQIGLQVIDQKQFKDMNENYKKNNEMRLEKVQKRINTDLQNQSQFMPFENREKTIYNQKLRQKLEEKQKKQMLFDPDKFISELQHSIGFSKQLLEQFYFAYNPAIDLVLDFRNNQEIAKINLIDSKLSFFKKSVFNGRSAFLNSFDIYQNIFQDNKKHPALIEYYYQISPFFELQEQIQKELIASILNIRKTDLFRVKENLSEILKQKARNQRYKKQDDNKISQKGNQAQVLSNILKKVEFDYIDFYCVIIMQLVKFNKTLHQILDQKDFNNKEELLTIIEQLLEFYFQFKYLNNSKKHRIKFEYLDYRERKYLDEEDSEQNEKNQEDFNQYKDTQSYQQIQQEQHNNSINNNYKNENLGQKEDSQEQQTQQQLKIKIETQRQIISQNELINNNYYYNKEENIKLIQNLAKYKLNQDELNLMSQEEQQQYFKQERQNILLLMHLKPTQEYIEEIFNQHQTINDQLIEQILMSAQVELGIKQGFNFEDQTIKKSVKDRTKVLRKALFICKYIWENEIIEQQNINNIDSHLLLNNSILQLNNNMKNKQNSFGKNYLYQLVENSYSQTQNTKDPN</sequence>
<dbReference type="OMA" id="YIWENEI"/>
<evidence type="ECO:0000313" key="2">
    <source>
        <dbReference type="EMBL" id="KRX10418.1"/>
    </source>
</evidence>
<evidence type="ECO:0000256" key="1">
    <source>
        <dbReference type="SAM" id="MobiDB-lite"/>
    </source>
</evidence>
<feature type="compositionally biased region" description="Low complexity" evidence="1">
    <location>
        <begin position="137"/>
        <end position="153"/>
    </location>
</feature>
<evidence type="ECO:0000313" key="3">
    <source>
        <dbReference type="Proteomes" id="UP000054937"/>
    </source>
</evidence>
<feature type="region of interest" description="Disordered" evidence="1">
    <location>
        <begin position="131"/>
        <end position="153"/>
    </location>
</feature>